<dbReference type="InterPro" id="IPR009825">
    <property type="entry name" value="ECF_substrate-spec-like"/>
</dbReference>
<evidence type="ECO:0000256" key="3">
    <source>
        <dbReference type="SAM" id="Phobius"/>
    </source>
</evidence>
<keyword evidence="1 3" id="KW-0812">Transmembrane</keyword>
<dbReference type="GO" id="GO:0016020">
    <property type="term" value="C:membrane"/>
    <property type="evidence" value="ECO:0007669"/>
    <property type="project" value="InterPro"/>
</dbReference>
<dbReference type="EMBL" id="JAJEQC010000012">
    <property type="protein sequence ID" value="MCC2137614.1"/>
    <property type="molecule type" value="Genomic_DNA"/>
</dbReference>
<dbReference type="Proteomes" id="UP001199424">
    <property type="component" value="Unassembled WGS sequence"/>
</dbReference>
<protein>
    <submittedName>
        <fullName evidence="4">ECF transporter S component</fullName>
    </submittedName>
</protein>
<comment type="caution">
    <text evidence="4">The sequence shown here is derived from an EMBL/GenBank/DDBJ whole genome shotgun (WGS) entry which is preliminary data.</text>
</comment>
<feature type="transmembrane region" description="Helical" evidence="3">
    <location>
        <begin position="46"/>
        <end position="70"/>
    </location>
</feature>
<sequence length="194" mass="20103">MKNKNSIYKIVTVGLLGALVFVSNYLSFPIPVPVGDISRIHLGNAFCLLAGFVMGPIGGGLASGIGAMLYDLTNPAYIASAPFTFVFKFLLAAVCGLIAHKGKITGNMLEEDFTITVPRSIVAGICGSLTYIVLYLAKSYITTVLAGSAPEAAAIALATKAASSTVNAILAIIISVPLSALIRKALKSAHLTTK</sequence>
<organism evidence="4 5">
    <name type="scientific">Hominenteromicrobium mulieris</name>
    <dbReference type="NCBI Taxonomy" id="2885357"/>
    <lineage>
        <taxon>Bacteria</taxon>
        <taxon>Bacillati</taxon>
        <taxon>Bacillota</taxon>
        <taxon>Clostridia</taxon>
        <taxon>Eubacteriales</taxon>
        <taxon>Oscillospiraceae</taxon>
        <taxon>Hominenteromicrobium</taxon>
    </lineage>
</organism>
<keyword evidence="2 3" id="KW-1133">Transmembrane helix</keyword>
<evidence type="ECO:0000313" key="4">
    <source>
        <dbReference type="EMBL" id="MCC2137614.1"/>
    </source>
</evidence>
<proteinExistence type="predicted"/>
<gene>
    <name evidence="4" type="ORF">LKD31_11415</name>
</gene>
<keyword evidence="5" id="KW-1185">Reference proteome</keyword>
<name>A0AAE3DJ85_9FIRM</name>
<dbReference type="PANTHER" id="PTHR37815:SF3">
    <property type="entry name" value="UPF0397 PROTEIN SPR0429"/>
    <property type="match status" value="1"/>
</dbReference>
<dbReference type="PANTHER" id="PTHR37815">
    <property type="entry name" value="UPF0397 PROTEIN BC_2624-RELATED"/>
    <property type="match status" value="1"/>
</dbReference>
<dbReference type="Pfam" id="PF07155">
    <property type="entry name" value="ECF-ribofla_trS"/>
    <property type="match status" value="1"/>
</dbReference>
<dbReference type="RefSeq" id="WP_176819542.1">
    <property type="nucleotide sequence ID" value="NZ_JAJEQC010000012.1"/>
</dbReference>
<reference evidence="4" key="1">
    <citation type="submission" date="2021-10" db="EMBL/GenBank/DDBJ databases">
        <title>Anaerobic single-cell dispensing facilitates the cultivation of human gut bacteria.</title>
        <authorList>
            <person name="Afrizal A."/>
        </authorList>
    </citation>
    <scope>NUCLEOTIDE SEQUENCE</scope>
    <source>
        <strain evidence="4">CLA-AA-H250</strain>
    </source>
</reference>
<evidence type="ECO:0000256" key="2">
    <source>
        <dbReference type="ARBA" id="ARBA00022989"/>
    </source>
</evidence>
<dbReference type="Gene3D" id="1.10.1760.20">
    <property type="match status" value="1"/>
</dbReference>
<evidence type="ECO:0000313" key="5">
    <source>
        <dbReference type="Proteomes" id="UP001199424"/>
    </source>
</evidence>
<keyword evidence="3" id="KW-0472">Membrane</keyword>
<feature type="transmembrane region" description="Helical" evidence="3">
    <location>
        <begin position="6"/>
        <end position="26"/>
    </location>
</feature>
<dbReference type="AlphaFoldDB" id="A0AAE3DJ85"/>
<accession>A0AAE3DJ85</accession>
<feature type="transmembrane region" description="Helical" evidence="3">
    <location>
        <begin position="161"/>
        <end position="182"/>
    </location>
</feature>
<evidence type="ECO:0000256" key="1">
    <source>
        <dbReference type="ARBA" id="ARBA00022692"/>
    </source>
</evidence>
<feature type="transmembrane region" description="Helical" evidence="3">
    <location>
        <begin position="120"/>
        <end position="141"/>
    </location>
</feature>
<feature type="transmembrane region" description="Helical" evidence="3">
    <location>
        <begin position="76"/>
        <end position="99"/>
    </location>
</feature>